<evidence type="ECO:0008006" key="2">
    <source>
        <dbReference type="Google" id="ProtNLM"/>
    </source>
</evidence>
<reference evidence="1" key="1">
    <citation type="journal article" date="2015" name="Nature">
        <title>Complex archaea that bridge the gap between prokaryotes and eukaryotes.</title>
        <authorList>
            <person name="Spang A."/>
            <person name="Saw J.H."/>
            <person name="Jorgensen S.L."/>
            <person name="Zaremba-Niedzwiedzka K."/>
            <person name="Martijn J."/>
            <person name="Lind A.E."/>
            <person name="van Eijk R."/>
            <person name="Schleper C."/>
            <person name="Guy L."/>
            <person name="Ettema T.J."/>
        </authorList>
    </citation>
    <scope>NUCLEOTIDE SEQUENCE</scope>
</reference>
<dbReference type="Gene3D" id="3.40.50.300">
    <property type="entry name" value="P-loop containing nucleotide triphosphate hydrolases"/>
    <property type="match status" value="1"/>
</dbReference>
<comment type="caution">
    <text evidence="1">The sequence shown here is derived from an EMBL/GenBank/DDBJ whole genome shotgun (WGS) entry which is preliminary data.</text>
</comment>
<dbReference type="AlphaFoldDB" id="A0A0F9APT3"/>
<proteinExistence type="predicted"/>
<accession>A0A0F9APT3</accession>
<name>A0A0F9APT3_9ZZZZ</name>
<feature type="non-terminal residue" evidence="1">
    <location>
        <position position="168"/>
    </location>
</feature>
<evidence type="ECO:0000313" key="1">
    <source>
        <dbReference type="EMBL" id="KKL11425.1"/>
    </source>
</evidence>
<gene>
    <name evidence="1" type="ORF">LCGC14_2545970</name>
</gene>
<sequence length="168" mass="19088">MKRTLPNKRHPPSDFFAELRWIDGRPLPDVIEPYRAKILHDALYTFDHDGRPTYNLVLAGRAKKNWKSVDLILAAFYRFYVWKDGGDGYLVANDEDQAADDLEIARKLIDANPILSAESEATNTAIVHASGRKLRILPAGDVIGSHGKTYGFIGFDEIHGYRNWDLFE</sequence>
<dbReference type="EMBL" id="LAZR01041658">
    <property type="protein sequence ID" value="KKL11425.1"/>
    <property type="molecule type" value="Genomic_DNA"/>
</dbReference>
<dbReference type="InterPro" id="IPR027417">
    <property type="entry name" value="P-loop_NTPase"/>
</dbReference>
<protein>
    <recommendedName>
        <fullName evidence="2">Terminase large subunit gp17-like C-terminal domain-containing protein</fullName>
    </recommendedName>
</protein>
<organism evidence="1">
    <name type="scientific">marine sediment metagenome</name>
    <dbReference type="NCBI Taxonomy" id="412755"/>
    <lineage>
        <taxon>unclassified sequences</taxon>
        <taxon>metagenomes</taxon>
        <taxon>ecological metagenomes</taxon>
    </lineage>
</organism>